<organism evidence="2">
    <name type="scientific">marine metagenome</name>
    <dbReference type="NCBI Taxonomy" id="408172"/>
    <lineage>
        <taxon>unclassified sequences</taxon>
        <taxon>metagenomes</taxon>
        <taxon>ecological metagenomes</taxon>
    </lineage>
</organism>
<protein>
    <recommendedName>
        <fullName evidence="3">Penicillin-binding protein dimerisation domain-containing protein</fullName>
    </recommendedName>
</protein>
<dbReference type="AlphaFoldDB" id="A0A382M4V1"/>
<dbReference type="SUPFAM" id="SSF56519">
    <property type="entry name" value="Penicillin binding protein dimerisation domain"/>
    <property type="match status" value="1"/>
</dbReference>
<keyword evidence="1" id="KW-1133">Transmembrane helix</keyword>
<feature type="transmembrane region" description="Helical" evidence="1">
    <location>
        <begin position="34"/>
        <end position="57"/>
    </location>
</feature>
<evidence type="ECO:0000313" key="2">
    <source>
        <dbReference type="EMBL" id="SVC43896.1"/>
    </source>
</evidence>
<sequence length="120" mass="14176">MKNKKKSFYFEDYTESELNNNDKSKIVKILLDRVTFLSFIFFSLILIFSIKIIYLSISTEKSFYSKNIKKEFLKKRRDIVDRNGSVLATNVILYDVGVRPKLLKEKEKKNLLIKLGLLFP</sequence>
<accession>A0A382M4V1</accession>
<keyword evidence="1" id="KW-0472">Membrane</keyword>
<evidence type="ECO:0008006" key="3">
    <source>
        <dbReference type="Google" id="ProtNLM"/>
    </source>
</evidence>
<evidence type="ECO:0000256" key="1">
    <source>
        <dbReference type="SAM" id="Phobius"/>
    </source>
</evidence>
<dbReference type="InterPro" id="IPR036138">
    <property type="entry name" value="PBP_dimer_sf"/>
</dbReference>
<dbReference type="Gene3D" id="3.90.1310.10">
    <property type="entry name" value="Penicillin-binding protein 2a (Domain 2)"/>
    <property type="match status" value="1"/>
</dbReference>
<gene>
    <name evidence="2" type="ORF">METZ01_LOCUS296750</name>
</gene>
<reference evidence="2" key="1">
    <citation type="submission" date="2018-05" db="EMBL/GenBank/DDBJ databases">
        <authorList>
            <person name="Lanie J.A."/>
            <person name="Ng W.-L."/>
            <person name="Kazmierczak K.M."/>
            <person name="Andrzejewski T.M."/>
            <person name="Davidsen T.M."/>
            <person name="Wayne K.J."/>
            <person name="Tettelin H."/>
            <person name="Glass J.I."/>
            <person name="Rusch D."/>
            <person name="Podicherti R."/>
            <person name="Tsui H.-C.T."/>
            <person name="Winkler M.E."/>
        </authorList>
    </citation>
    <scope>NUCLEOTIDE SEQUENCE</scope>
</reference>
<keyword evidence="1" id="KW-0812">Transmembrane</keyword>
<feature type="non-terminal residue" evidence="2">
    <location>
        <position position="120"/>
    </location>
</feature>
<dbReference type="GO" id="GO:0008658">
    <property type="term" value="F:penicillin binding"/>
    <property type="evidence" value="ECO:0007669"/>
    <property type="project" value="InterPro"/>
</dbReference>
<name>A0A382M4V1_9ZZZZ</name>
<dbReference type="EMBL" id="UINC01091265">
    <property type="protein sequence ID" value="SVC43896.1"/>
    <property type="molecule type" value="Genomic_DNA"/>
</dbReference>
<proteinExistence type="predicted"/>